<name>A0A5E4MLY9_9HEMI</name>
<feature type="non-terminal residue" evidence="3">
    <location>
        <position position="258"/>
    </location>
</feature>
<comment type="subcellular location">
    <subcellularLocation>
        <location evidence="1">Nucleus</location>
    </subcellularLocation>
</comment>
<reference evidence="3 4" key="1">
    <citation type="submission" date="2019-08" db="EMBL/GenBank/DDBJ databases">
        <authorList>
            <person name="Alioto T."/>
            <person name="Alioto T."/>
            <person name="Gomez Garrido J."/>
        </authorList>
    </citation>
    <scope>NUCLEOTIDE SEQUENCE [LARGE SCALE GENOMIC DNA]</scope>
</reference>
<dbReference type="GO" id="GO:0016567">
    <property type="term" value="P:protein ubiquitination"/>
    <property type="evidence" value="ECO:0007669"/>
    <property type="project" value="InterPro"/>
</dbReference>
<evidence type="ECO:0000256" key="1">
    <source>
        <dbReference type="ARBA" id="ARBA00004123"/>
    </source>
</evidence>
<dbReference type="PANTHER" id="PTHR13129">
    <property type="entry name" value="VPRBP PROTEIN-RELATED"/>
    <property type="match status" value="1"/>
</dbReference>
<dbReference type="EMBL" id="CABPRJ010000966">
    <property type="protein sequence ID" value="VVC33271.1"/>
    <property type="molecule type" value="Genomic_DNA"/>
</dbReference>
<protein>
    <submittedName>
        <fullName evidence="3">Armadillo-like helical</fullName>
    </submittedName>
</protein>
<dbReference type="PANTHER" id="PTHR13129:SF4">
    <property type="entry name" value="DDB1- AND CUL4-ASSOCIATED FACTOR 1"/>
    <property type="match status" value="1"/>
</dbReference>
<proteinExistence type="predicted"/>
<evidence type="ECO:0000256" key="2">
    <source>
        <dbReference type="ARBA" id="ARBA00023242"/>
    </source>
</evidence>
<gene>
    <name evidence="3" type="ORF">CINCED_3A007204</name>
</gene>
<dbReference type="AlphaFoldDB" id="A0A5E4MLY9"/>
<keyword evidence="4" id="KW-1185">Reference proteome</keyword>
<keyword evidence="2" id="KW-0539">Nucleus</keyword>
<dbReference type="GO" id="GO:0005634">
    <property type="term" value="C:nucleus"/>
    <property type="evidence" value="ECO:0007669"/>
    <property type="project" value="UniProtKB-SubCell"/>
</dbReference>
<evidence type="ECO:0000313" key="3">
    <source>
        <dbReference type="EMBL" id="VVC33271.1"/>
    </source>
</evidence>
<dbReference type="GO" id="GO:0080008">
    <property type="term" value="C:Cul4-RING E3 ubiquitin ligase complex"/>
    <property type="evidence" value="ECO:0007669"/>
    <property type="project" value="TreeGrafter"/>
</dbReference>
<accession>A0A5E4MLY9</accession>
<dbReference type="OrthoDB" id="27563at2759"/>
<evidence type="ECO:0000313" key="4">
    <source>
        <dbReference type="Proteomes" id="UP000325440"/>
    </source>
</evidence>
<organism evidence="3 4">
    <name type="scientific">Cinara cedri</name>
    <dbReference type="NCBI Taxonomy" id="506608"/>
    <lineage>
        <taxon>Eukaryota</taxon>
        <taxon>Metazoa</taxon>
        <taxon>Ecdysozoa</taxon>
        <taxon>Arthropoda</taxon>
        <taxon>Hexapoda</taxon>
        <taxon>Insecta</taxon>
        <taxon>Pterygota</taxon>
        <taxon>Neoptera</taxon>
        <taxon>Paraneoptera</taxon>
        <taxon>Hemiptera</taxon>
        <taxon>Sternorrhyncha</taxon>
        <taxon>Aphidomorpha</taxon>
        <taxon>Aphidoidea</taxon>
        <taxon>Aphididae</taxon>
        <taxon>Lachninae</taxon>
        <taxon>Cinara</taxon>
    </lineage>
</organism>
<dbReference type="InterPro" id="IPR033270">
    <property type="entry name" value="VPRBP/DCAF1"/>
</dbReference>
<dbReference type="Proteomes" id="UP000325440">
    <property type="component" value="Unassembled WGS sequence"/>
</dbReference>
<sequence length="258" mass="29890">MDQSISELTNTLRKWEEELQSPNFNPTPTLIKLCELFETETKSYLKKDPDPFDNRHPSRIDPTCILGQMYKILFRKDVLMNSLVMDYLKDNYWARRPRDNHELNVAACRLMMSLIPGLETTVVFESPANDELIHRLFFWAQTNSEPLQTYAIGLLATCMELPDIAANFKEKNNRLVPVVLDHLKSYYTQFCEEMENVQPFSNLNNGRTNDDDASIKRSPNKKMRKISTNTLNTDTNDAIVENTTQNSKMNVDDLPNET</sequence>